<evidence type="ECO:0000256" key="4">
    <source>
        <dbReference type="ARBA" id="ARBA00022840"/>
    </source>
</evidence>
<dbReference type="PANTHER" id="PTHR11638:SF18">
    <property type="entry name" value="HEAT SHOCK PROTEIN 104"/>
    <property type="match status" value="1"/>
</dbReference>
<feature type="coiled-coil region" evidence="8">
    <location>
        <begin position="439"/>
        <end position="466"/>
    </location>
</feature>
<dbReference type="FunFam" id="3.40.50.300:FF:000010">
    <property type="entry name" value="Chaperone clpB 1, putative"/>
    <property type="match status" value="1"/>
</dbReference>
<evidence type="ECO:0000256" key="2">
    <source>
        <dbReference type="ARBA" id="ARBA00022737"/>
    </source>
</evidence>
<dbReference type="InterPro" id="IPR001270">
    <property type="entry name" value="ClpA/B"/>
</dbReference>
<dbReference type="InterPro" id="IPR001943">
    <property type="entry name" value="UVR_dom"/>
</dbReference>
<dbReference type="Pfam" id="PF00004">
    <property type="entry name" value="AAA"/>
    <property type="match status" value="1"/>
</dbReference>
<dbReference type="Gene3D" id="4.10.860.10">
    <property type="entry name" value="UVR domain"/>
    <property type="match status" value="1"/>
</dbReference>
<keyword evidence="5" id="KW-0143">Chaperone</keyword>
<dbReference type="GO" id="GO:0008233">
    <property type="term" value="F:peptidase activity"/>
    <property type="evidence" value="ECO:0007669"/>
    <property type="project" value="UniProtKB-KW"/>
</dbReference>
<dbReference type="InterPro" id="IPR027417">
    <property type="entry name" value="P-loop_NTPase"/>
</dbReference>
<dbReference type="SMART" id="SM01086">
    <property type="entry name" value="ClpB_D2-small"/>
    <property type="match status" value="1"/>
</dbReference>
<dbReference type="InterPro" id="IPR004176">
    <property type="entry name" value="Clp_R_N"/>
</dbReference>
<evidence type="ECO:0000256" key="6">
    <source>
        <dbReference type="ARBA" id="ARBA00026057"/>
    </source>
</evidence>
<dbReference type="EMBL" id="CADCWG010000124">
    <property type="protein sequence ID" value="CAA9551850.1"/>
    <property type="molecule type" value="Genomic_DNA"/>
</dbReference>
<dbReference type="FunFam" id="1.10.8.60:FF:000017">
    <property type="entry name" value="ATP-dependent chaperone ClpB"/>
    <property type="match status" value="1"/>
</dbReference>
<comment type="similarity">
    <text evidence="1">Belongs to the ClpA/ClpB family.</text>
</comment>
<dbReference type="SMART" id="SM00382">
    <property type="entry name" value="AAA"/>
    <property type="match status" value="2"/>
</dbReference>
<evidence type="ECO:0000259" key="9">
    <source>
        <dbReference type="PROSITE" id="PS50151"/>
    </source>
</evidence>
<feature type="domain" description="UVR" evidence="9">
    <location>
        <begin position="420"/>
        <end position="452"/>
    </location>
</feature>
<dbReference type="AlphaFoldDB" id="A0A6J4UKX7"/>
<dbReference type="Pfam" id="PF02861">
    <property type="entry name" value="Clp_N"/>
    <property type="match status" value="1"/>
</dbReference>
<organism evidence="11">
    <name type="scientific">uncultured Thermomicrobiales bacterium</name>
    <dbReference type="NCBI Taxonomy" id="1645740"/>
    <lineage>
        <taxon>Bacteria</taxon>
        <taxon>Pseudomonadati</taxon>
        <taxon>Thermomicrobiota</taxon>
        <taxon>Thermomicrobia</taxon>
        <taxon>Thermomicrobiales</taxon>
        <taxon>environmental samples</taxon>
    </lineage>
</organism>
<dbReference type="GO" id="GO:0006508">
    <property type="term" value="P:proteolysis"/>
    <property type="evidence" value="ECO:0007669"/>
    <property type="project" value="UniProtKB-KW"/>
</dbReference>
<dbReference type="PROSITE" id="PS00870">
    <property type="entry name" value="CLPAB_1"/>
    <property type="match status" value="1"/>
</dbReference>
<dbReference type="InterPro" id="IPR003959">
    <property type="entry name" value="ATPase_AAA_core"/>
</dbReference>
<dbReference type="InterPro" id="IPR050130">
    <property type="entry name" value="ClpA_ClpB"/>
</dbReference>
<evidence type="ECO:0000256" key="7">
    <source>
        <dbReference type="PROSITE-ProRule" id="PRU01251"/>
    </source>
</evidence>
<dbReference type="CDD" id="cd19499">
    <property type="entry name" value="RecA-like_ClpB_Hsp104-like"/>
    <property type="match status" value="1"/>
</dbReference>
<dbReference type="Pfam" id="PF10431">
    <property type="entry name" value="ClpB_D2-small"/>
    <property type="match status" value="1"/>
</dbReference>
<dbReference type="GO" id="GO:0016887">
    <property type="term" value="F:ATP hydrolysis activity"/>
    <property type="evidence" value="ECO:0007669"/>
    <property type="project" value="InterPro"/>
</dbReference>
<dbReference type="PRINTS" id="PR00300">
    <property type="entry name" value="CLPPROTEASEA"/>
</dbReference>
<evidence type="ECO:0000259" key="10">
    <source>
        <dbReference type="PROSITE" id="PS51903"/>
    </source>
</evidence>
<dbReference type="PANTHER" id="PTHR11638">
    <property type="entry name" value="ATP-DEPENDENT CLP PROTEASE"/>
    <property type="match status" value="1"/>
</dbReference>
<dbReference type="FunFam" id="3.40.50.300:FF:000025">
    <property type="entry name" value="ATP-dependent Clp protease subunit"/>
    <property type="match status" value="1"/>
</dbReference>
<comment type="subunit">
    <text evidence="6">Homohexamer. The oligomerization is ATP-dependent.</text>
</comment>
<keyword evidence="11" id="KW-0645">Protease</keyword>
<keyword evidence="11" id="KW-0378">Hydrolase</keyword>
<dbReference type="GO" id="GO:0005737">
    <property type="term" value="C:cytoplasm"/>
    <property type="evidence" value="ECO:0007669"/>
    <property type="project" value="TreeGrafter"/>
</dbReference>
<protein>
    <submittedName>
        <fullName evidence="11">ATP-dependent Clp protease, ATP-binding subunit ClpC</fullName>
    </submittedName>
</protein>
<dbReference type="PROSITE" id="PS50151">
    <property type="entry name" value="UVR"/>
    <property type="match status" value="1"/>
</dbReference>
<dbReference type="InterPro" id="IPR041546">
    <property type="entry name" value="ClpA/ClpB_AAA_lid"/>
</dbReference>
<evidence type="ECO:0000313" key="11">
    <source>
        <dbReference type="EMBL" id="CAA9551850.1"/>
    </source>
</evidence>
<accession>A0A6J4UKX7</accession>
<dbReference type="InterPro" id="IPR003593">
    <property type="entry name" value="AAA+_ATPase"/>
</dbReference>
<dbReference type="InterPro" id="IPR018368">
    <property type="entry name" value="ClpA/B_CS1"/>
</dbReference>
<name>A0A6J4UKX7_9BACT</name>
<sequence>MADKFDKFTERARKVLTLAQEEAQRFNHNYIGTEHLLLGLVREGDGVAARVLSNMGVQLPKVRSAVEFIIGRGETMIMGEIGLTPRAKKVIELAVDEARRLNHHYIGTEHLLLGLVREGEGIAAGVLESLGVNLEKVRAQVMQVVSQSSSYGQGGKQQTKTPYMDALGFDLTEAARNNKLGPLIGRSMEIDRVMQILSRRTKNNPALIGEPGVGKTAIVEGLAQRIVNGDVPEQLQNKRLVALDIGALVAGTKYRGEFEERLKKIVGEVKETGSILFIDELHTLVGAGAAEGAVDAANILKPALSRGELQTIGATTLDEYRKYIERDAALERRFQPIQVDEPSIDETVQILTGVRTLYEEHHKLKISDEALKAASNLAARYVTDRFMPDKAIDLIDEAASRVRMSRSAAPPNLKEAMVGLQSLQRELEAAVNGQEFELAAELRDRERKLRDRIDNQEQQLRDTQAEEEVFVTEEDVAQVVSMWTGIPLVRIAGEESERLLQMEDALHERIIGQEEAITALSKAVRRARAGIKNPRRPIGSFIFLGPTGVGKTELAKALAEFMFGSEDHLIKIDMSEFMERHAVSRLVGAPPGYVGYEEGGQLTEAVRRKSYSVILLDEIEKAHPEAFNMLLQIMEDGNLADAKGRKVDFRNTIIIMTSNVGAQAITRDLTLGFAFKEDAETAQQRDYDKMRDKVMGELKQTFRPEFLNRIDGVIVFHSLTQEQIRNIVNLELDRVRKQLAEQDISLEVTQEAMDLLGTRGYDHTYGARPLRRIIQNLIEDPLAEGLLNSRFQAGTTVRVEVEEDLLKLSPVEELAPVAIS</sequence>
<evidence type="ECO:0000256" key="3">
    <source>
        <dbReference type="ARBA" id="ARBA00022741"/>
    </source>
</evidence>
<dbReference type="SUPFAM" id="SSF81923">
    <property type="entry name" value="Double Clp-N motif"/>
    <property type="match status" value="1"/>
</dbReference>
<keyword evidence="2 7" id="KW-0677">Repeat</keyword>
<evidence type="ECO:0000256" key="1">
    <source>
        <dbReference type="ARBA" id="ARBA00008675"/>
    </source>
</evidence>
<dbReference type="GO" id="GO:0005524">
    <property type="term" value="F:ATP binding"/>
    <property type="evidence" value="ECO:0007669"/>
    <property type="project" value="UniProtKB-KW"/>
</dbReference>
<evidence type="ECO:0000256" key="5">
    <source>
        <dbReference type="ARBA" id="ARBA00023186"/>
    </source>
</evidence>
<dbReference type="PROSITE" id="PS51903">
    <property type="entry name" value="CLP_R"/>
    <property type="match status" value="1"/>
</dbReference>
<proteinExistence type="inferred from homology"/>
<dbReference type="SUPFAM" id="SSF52540">
    <property type="entry name" value="P-loop containing nucleoside triphosphate hydrolases"/>
    <property type="match status" value="2"/>
</dbReference>
<reference evidence="11" key="1">
    <citation type="submission" date="2020-02" db="EMBL/GenBank/DDBJ databases">
        <authorList>
            <person name="Meier V. D."/>
        </authorList>
    </citation>
    <scope>NUCLEOTIDE SEQUENCE</scope>
    <source>
        <strain evidence="11">AVDCRST_MAG49</strain>
    </source>
</reference>
<dbReference type="InterPro" id="IPR019489">
    <property type="entry name" value="Clp_ATPase_C"/>
</dbReference>
<dbReference type="Gene3D" id="1.10.1780.10">
    <property type="entry name" value="Clp, N-terminal domain"/>
    <property type="match status" value="1"/>
</dbReference>
<dbReference type="GO" id="GO:0034605">
    <property type="term" value="P:cellular response to heat"/>
    <property type="evidence" value="ECO:0007669"/>
    <property type="project" value="TreeGrafter"/>
</dbReference>
<keyword evidence="8" id="KW-0175">Coiled coil</keyword>
<dbReference type="Gene3D" id="1.10.8.60">
    <property type="match status" value="2"/>
</dbReference>
<dbReference type="CDD" id="cd00009">
    <property type="entry name" value="AAA"/>
    <property type="match status" value="1"/>
</dbReference>
<dbReference type="Pfam" id="PF07724">
    <property type="entry name" value="AAA_2"/>
    <property type="match status" value="1"/>
</dbReference>
<dbReference type="InterPro" id="IPR036628">
    <property type="entry name" value="Clp_N_dom_sf"/>
</dbReference>
<gene>
    <name evidence="11" type="ORF">AVDCRST_MAG49-1858</name>
</gene>
<feature type="domain" description="Clp R" evidence="10">
    <location>
        <begin position="5"/>
        <end position="147"/>
    </location>
</feature>
<keyword evidence="4 11" id="KW-0067">ATP-binding</keyword>
<evidence type="ECO:0000256" key="8">
    <source>
        <dbReference type="SAM" id="Coils"/>
    </source>
</evidence>
<dbReference type="Pfam" id="PF17871">
    <property type="entry name" value="AAA_lid_9"/>
    <property type="match status" value="1"/>
</dbReference>
<dbReference type="Gene3D" id="3.40.50.300">
    <property type="entry name" value="P-loop containing nucleotide triphosphate hydrolases"/>
    <property type="match status" value="2"/>
</dbReference>
<keyword evidence="3" id="KW-0547">Nucleotide-binding</keyword>